<sequence>MNQEQIHSILQDLSNRNVEEVLIKKEDFLIFRAELVKREDFKHFRGIAHHGGDTIYTYLDEPRS</sequence>
<comment type="caution">
    <text evidence="1">The sequence shown here is derived from an EMBL/GenBank/DDBJ whole genome shotgun (WGS) entry which is preliminary data.</text>
</comment>
<dbReference type="AlphaFoldDB" id="A0A940NPU3"/>
<gene>
    <name evidence="1" type="ORF">J5Y03_05750</name>
</gene>
<name>A0A940NPU3_9BACI</name>
<evidence type="ECO:0008006" key="3">
    <source>
        <dbReference type="Google" id="ProtNLM"/>
    </source>
</evidence>
<evidence type="ECO:0000313" key="1">
    <source>
        <dbReference type="EMBL" id="MBP0724691.1"/>
    </source>
</evidence>
<reference evidence="1" key="1">
    <citation type="submission" date="2021-04" db="EMBL/GenBank/DDBJ databases">
        <title>Genome seq and assembly of Bacillus sp.</title>
        <authorList>
            <person name="Chhetri G."/>
        </authorList>
    </citation>
    <scope>NUCLEOTIDE SEQUENCE</scope>
    <source>
        <strain evidence="1">RG28</strain>
    </source>
</reference>
<evidence type="ECO:0000313" key="2">
    <source>
        <dbReference type="Proteomes" id="UP000682134"/>
    </source>
</evidence>
<dbReference type="RefSeq" id="WP_209403471.1">
    <property type="nucleotide sequence ID" value="NZ_JAGIYQ010000003.1"/>
</dbReference>
<dbReference type="Proteomes" id="UP000682134">
    <property type="component" value="Unassembled WGS sequence"/>
</dbReference>
<dbReference type="EMBL" id="JAGIYQ010000003">
    <property type="protein sequence ID" value="MBP0724691.1"/>
    <property type="molecule type" value="Genomic_DNA"/>
</dbReference>
<protein>
    <recommendedName>
        <fullName evidence="3">Abortive phage infection protein</fullName>
    </recommendedName>
</protein>
<accession>A0A940NPU3</accession>
<organism evidence="1 2">
    <name type="scientific">Gottfriedia endophytica</name>
    <dbReference type="NCBI Taxonomy" id="2820819"/>
    <lineage>
        <taxon>Bacteria</taxon>
        <taxon>Bacillati</taxon>
        <taxon>Bacillota</taxon>
        <taxon>Bacilli</taxon>
        <taxon>Bacillales</taxon>
        <taxon>Bacillaceae</taxon>
        <taxon>Gottfriedia</taxon>
    </lineage>
</organism>
<proteinExistence type="predicted"/>
<keyword evidence="2" id="KW-1185">Reference proteome</keyword>